<dbReference type="PANTHER" id="PTHR10504:SF131">
    <property type="entry name" value="BPI2 DOMAIN-CONTAINING PROTEIN"/>
    <property type="match status" value="1"/>
</dbReference>
<evidence type="ECO:0008006" key="3">
    <source>
        <dbReference type="Google" id="ProtNLM"/>
    </source>
</evidence>
<gene>
    <name evidence="1" type="ORF">TCLT_LOCUS7614</name>
</gene>
<evidence type="ECO:0000313" key="1">
    <source>
        <dbReference type="EMBL" id="VDN05089.1"/>
    </source>
</evidence>
<dbReference type="SUPFAM" id="SSF55394">
    <property type="entry name" value="Bactericidal permeability-increasing protein, BPI"/>
    <property type="match status" value="1"/>
</dbReference>
<dbReference type="Proteomes" id="UP000276776">
    <property type="component" value="Unassembled WGS sequence"/>
</dbReference>
<sequence>MHFQKLVRKGSAVQGELSQVETLTDSSTRFFDKSDFKSTNNLNKNVGMLVRITPRMINYWAKELRLMFQEELQNVPLPEFSRILMKLNVSILAPKIQDAKFPRFSYKVHANNTVETVLRGGSAQLLSSYRAVYRTVREGHLVANISEFIINIKFKIGTTFAGKLVLENIVCGAEVRSINVKLTPKLHQLVDEGLRIELNEALSVVICDSLETFTNKFEERLNKLIRSPILNIRINDTTVHFLIDSTISNDISISEDHFDFPVLGTPMVYNMESEIHSLTILPSDKLKMVYLYVSEVMMNTFLRQIDIFTDKVLYLHSDPAFRKMLDLKCSDNEKCIGDLLQDTELYAPDSGKMVIKMHSPLVASIKNGYMLINLYLSTYITYKQDELDVKVMEFELLGTVRIDDYYVNEQLTEKHESVRNRNSMLQLSELSIRNVTPYVEMISNYDGHLLQIISLRKELLQKLLLEQCSMIKSTTSDLYQTVNCTVTFRNKTLVIATDLEWNPEVFHYFNFSF</sequence>
<evidence type="ECO:0000313" key="2">
    <source>
        <dbReference type="Proteomes" id="UP000276776"/>
    </source>
</evidence>
<reference evidence="1 2" key="1">
    <citation type="submission" date="2018-11" db="EMBL/GenBank/DDBJ databases">
        <authorList>
            <consortium name="Pathogen Informatics"/>
        </authorList>
    </citation>
    <scope>NUCLEOTIDE SEQUENCE [LARGE SCALE GENOMIC DNA]</scope>
</reference>
<dbReference type="STRING" id="103827.A0A3P7N3R3"/>
<keyword evidence="2" id="KW-1185">Reference proteome</keyword>
<proteinExistence type="predicted"/>
<protein>
    <recommendedName>
        <fullName evidence="3">Lipid-binding serum glycoprotein C-terminal domain-containing protein</fullName>
    </recommendedName>
</protein>
<dbReference type="AlphaFoldDB" id="A0A3P7N3R3"/>
<organism evidence="1 2">
    <name type="scientific">Thelazia callipaeda</name>
    <name type="common">Oriental eyeworm</name>
    <name type="synonym">Parasitic nematode</name>
    <dbReference type="NCBI Taxonomy" id="103827"/>
    <lineage>
        <taxon>Eukaryota</taxon>
        <taxon>Metazoa</taxon>
        <taxon>Ecdysozoa</taxon>
        <taxon>Nematoda</taxon>
        <taxon>Chromadorea</taxon>
        <taxon>Rhabditida</taxon>
        <taxon>Spirurina</taxon>
        <taxon>Spiruromorpha</taxon>
        <taxon>Thelazioidea</taxon>
        <taxon>Thelaziidae</taxon>
        <taxon>Thelazia</taxon>
    </lineage>
</organism>
<dbReference type="PANTHER" id="PTHR10504">
    <property type="entry name" value="BACTERICIDAL PERMEABILITY-INCREASING BPI PROTEIN-RELATED"/>
    <property type="match status" value="1"/>
</dbReference>
<name>A0A3P7N3R3_THECL</name>
<dbReference type="Gene3D" id="3.15.10.10">
    <property type="entry name" value="Bactericidal permeability-increasing protein, domain 1"/>
    <property type="match status" value="1"/>
</dbReference>
<dbReference type="GO" id="GO:0005615">
    <property type="term" value="C:extracellular space"/>
    <property type="evidence" value="ECO:0007669"/>
    <property type="project" value="TreeGrafter"/>
</dbReference>
<accession>A0A3P7N3R3</accession>
<dbReference type="InterPro" id="IPR032942">
    <property type="entry name" value="BPI/LBP/Plunc"/>
</dbReference>
<dbReference type="EMBL" id="UYYF01004528">
    <property type="protein sequence ID" value="VDN05089.1"/>
    <property type="molecule type" value="Genomic_DNA"/>
</dbReference>
<dbReference type="GO" id="GO:0008289">
    <property type="term" value="F:lipid binding"/>
    <property type="evidence" value="ECO:0007669"/>
    <property type="project" value="InterPro"/>
</dbReference>
<dbReference type="InterPro" id="IPR017943">
    <property type="entry name" value="Bactericidal_perm-incr_a/b_dom"/>
</dbReference>
<dbReference type="OrthoDB" id="5877603at2759"/>
<dbReference type="Gene3D" id="3.15.20.10">
    <property type="entry name" value="Bactericidal permeability-increasing protein, domain 2"/>
    <property type="match status" value="1"/>
</dbReference>